<reference evidence="2" key="1">
    <citation type="journal article" date="2002" name="DNA Res.">
        <title>Complete genomic sequence of nitrogen-fixing symbiotic bacterium Bradyrhizobium japonicum USDA110.</title>
        <authorList>
            <person name="Kaneko T."/>
            <person name="Nakamura Y."/>
            <person name="Sato S."/>
            <person name="Minamisawa K."/>
            <person name="Uchiumi T."/>
            <person name="Sasamoto S."/>
            <person name="Watanabe A."/>
            <person name="Idesawa K."/>
            <person name="Iriguchi M."/>
            <person name="Kawashima K."/>
            <person name="Kohara M."/>
            <person name="Matsumoto M."/>
            <person name="Shimpo S."/>
            <person name="Tsuruoka H."/>
            <person name="Wada T."/>
            <person name="Yamada M."/>
            <person name="Tabata S."/>
        </authorList>
    </citation>
    <scope>NUCLEOTIDE SEQUENCE [LARGE SCALE GENOMIC DNA]</scope>
    <source>
        <strain evidence="2">JCM 10833 / BCRC 13528 / IAM 13628 / NBRC 14792 / USDA 110</strain>
    </source>
</reference>
<dbReference type="InParanoid" id="Q89TG4"/>
<protein>
    <submittedName>
        <fullName evidence="1">Bsr2013 protein</fullName>
    </submittedName>
</protein>
<gene>
    <name evidence="1" type="ordered locus">bsr2013</name>
</gene>
<name>Q89TG4_BRADU</name>
<dbReference type="Proteomes" id="UP000002526">
    <property type="component" value="Chromosome"/>
</dbReference>
<dbReference type="HOGENOM" id="CLU_2477221_0_0_5"/>
<organism evidence="1 2">
    <name type="scientific">Bradyrhizobium diazoefficiens (strain JCM 10833 / BCRC 13528 / IAM 13628 / NBRC 14792 / USDA 110)</name>
    <dbReference type="NCBI Taxonomy" id="224911"/>
    <lineage>
        <taxon>Bacteria</taxon>
        <taxon>Pseudomonadati</taxon>
        <taxon>Pseudomonadota</taxon>
        <taxon>Alphaproteobacteria</taxon>
        <taxon>Hyphomicrobiales</taxon>
        <taxon>Nitrobacteraceae</taxon>
        <taxon>Bradyrhizobium</taxon>
    </lineage>
</organism>
<proteinExistence type="predicted"/>
<keyword evidence="2" id="KW-1185">Reference proteome</keyword>
<dbReference type="AlphaFoldDB" id="Q89TG4"/>
<evidence type="ECO:0000313" key="2">
    <source>
        <dbReference type="Proteomes" id="UP000002526"/>
    </source>
</evidence>
<dbReference type="EMBL" id="BA000040">
    <property type="protein sequence ID" value="BAC47278.1"/>
    <property type="molecule type" value="Genomic_DNA"/>
</dbReference>
<sequence length="87" mass="9250">MLLLEVAQDRAELKVTVVGFLARANTSAAAPSRRRLGLVFSFLVSAARGAVEATAFSIALVSAGPHMIREKSARPRTGPNFPPYEAP</sequence>
<accession>Q89TG4</accession>
<dbReference type="KEGG" id="bja:bsr2013"/>
<dbReference type="EnsemblBacteria" id="BAC47278">
    <property type="protein sequence ID" value="BAC47278"/>
    <property type="gene ID" value="BAC47278"/>
</dbReference>
<dbReference type="OrthoDB" id="8239014at2"/>
<evidence type="ECO:0000313" key="1">
    <source>
        <dbReference type="EMBL" id="BAC47278.1"/>
    </source>
</evidence>